<name>A0A832WLK6_9EURY</name>
<dbReference type="GO" id="GO:0043139">
    <property type="term" value="F:5'-3' DNA helicase activity"/>
    <property type="evidence" value="ECO:0007669"/>
    <property type="project" value="UniProtKB-EC"/>
</dbReference>
<dbReference type="GO" id="GO:0005524">
    <property type="term" value="F:ATP binding"/>
    <property type="evidence" value="ECO:0007669"/>
    <property type="project" value="UniProtKB-KW"/>
</dbReference>
<dbReference type="Proteomes" id="UP000645676">
    <property type="component" value="Unassembled WGS sequence"/>
</dbReference>
<keyword evidence="7" id="KW-0547">Nucleotide-binding</keyword>
<dbReference type="AlphaFoldDB" id="A0A832WLK6"/>
<evidence type="ECO:0000256" key="2">
    <source>
        <dbReference type="ARBA" id="ARBA00034617"/>
    </source>
</evidence>
<gene>
    <name evidence="7" type="ORF">HA335_05735</name>
</gene>
<dbReference type="SMR" id="A0A832WLK6"/>
<evidence type="ECO:0000313" key="8">
    <source>
        <dbReference type="Proteomes" id="UP000645676"/>
    </source>
</evidence>
<organism evidence="7 8">
    <name type="scientific">Methanocaldococcus jannaschii</name>
    <dbReference type="NCBI Taxonomy" id="2190"/>
    <lineage>
        <taxon>Archaea</taxon>
        <taxon>Methanobacteriati</taxon>
        <taxon>Methanobacteriota</taxon>
        <taxon>Methanomada group</taxon>
        <taxon>Methanococci</taxon>
        <taxon>Methanococcales</taxon>
        <taxon>Methanocaldococcaceae</taxon>
        <taxon>Methanocaldococcus</taxon>
    </lineage>
</organism>
<feature type="domain" description="Helicase HerA central" evidence="5">
    <location>
        <begin position="100"/>
        <end position="325"/>
    </location>
</feature>
<accession>A0A832WLK6</accession>
<evidence type="ECO:0000259" key="5">
    <source>
        <dbReference type="Pfam" id="PF01935"/>
    </source>
</evidence>
<comment type="catalytic activity">
    <reaction evidence="3">
        <text>ATP + H2O = ADP + phosphate + H(+)</text>
        <dbReference type="Rhea" id="RHEA:13065"/>
        <dbReference type="ChEBI" id="CHEBI:15377"/>
        <dbReference type="ChEBI" id="CHEBI:15378"/>
        <dbReference type="ChEBI" id="CHEBI:30616"/>
        <dbReference type="ChEBI" id="CHEBI:43474"/>
        <dbReference type="ChEBI" id="CHEBI:456216"/>
        <dbReference type="EC" id="5.6.2.3"/>
    </reaction>
</comment>
<dbReference type="PANTHER" id="PTHR42957">
    <property type="entry name" value="HELICASE MJ1565-RELATED"/>
    <property type="match status" value="1"/>
</dbReference>
<keyword evidence="7" id="KW-0067">ATP-binding</keyword>
<proteinExistence type="inferred from homology"/>
<dbReference type="Pfam" id="PF01935">
    <property type="entry name" value="DUF87"/>
    <property type="match status" value="1"/>
</dbReference>
<dbReference type="SUPFAM" id="SSF52540">
    <property type="entry name" value="P-loop containing nucleoside triphosphate hydrolases"/>
    <property type="match status" value="1"/>
</dbReference>
<feature type="domain" description="Helicase HerA barrel" evidence="6">
    <location>
        <begin position="3"/>
        <end position="64"/>
    </location>
</feature>
<evidence type="ECO:0000313" key="7">
    <source>
        <dbReference type="EMBL" id="HII60051.1"/>
    </source>
</evidence>
<dbReference type="Gene3D" id="3.40.50.300">
    <property type="entry name" value="P-loop containing nucleotide triphosphate hydrolases"/>
    <property type="match status" value="2"/>
</dbReference>
<sequence>MYVMKVVGKTTTTHFTFESLEKIRFGEYVIAKNVDGRDVLGVIKNVVADVEKFVGEVKVIGVLDGNKIIPNRTPILPNSEVRLCDDEILNNIYLTPDGLNIGHLLTRDNVRVYLDTNKLVSRHFAILSITGGGKSNTASVLCRELAKKNGTVIMIDPHGEYISLYHEDMEGKIKVINPIINPVLLAPSEFANLIGIGDNEIEKRVYVEFAYHTVKHECPDAKGIEFIEKIENLLYEWSKIASVGWEIKYYNPLRRNYDRRKLEKEDFVILMSLIDTISKFKLDYALNIGDRDVIEEFEIGKINIVNLSGLEIPQMVTFVGFIAKHLLLKRITYLKSLKDVYSINEEIRRVAQSNLNIIESHYKVVTKPVLLIVEEAHIFIPVNEQNSASLWLGKIAREGRKFGVGLGLVSQRPKQLHPDVLSQTNTKIILKIVEPEDQKYIQRASEELGEDLVKDLASLGIGEAVIVGAAISLPSIVKIDKFDGVYGGKDINIVGEWMGLDDW</sequence>
<comment type="caution">
    <text evidence="7">The sequence shown here is derived from an EMBL/GenBank/DDBJ whole genome shotgun (WGS) entry which is preliminary data.</text>
</comment>
<comment type="similarity">
    <text evidence="1">Belongs to the HerA family.</text>
</comment>
<dbReference type="Pfam" id="PF09378">
    <property type="entry name" value="HAS-barrel"/>
    <property type="match status" value="1"/>
</dbReference>
<dbReference type="InterPro" id="IPR027417">
    <property type="entry name" value="P-loop_NTPase"/>
</dbReference>
<dbReference type="GO" id="GO:0043138">
    <property type="term" value="F:3'-5' DNA helicase activity"/>
    <property type="evidence" value="ECO:0007669"/>
    <property type="project" value="UniProtKB-EC"/>
</dbReference>
<dbReference type="InterPro" id="IPR002789">
    <property type="entry name" value="HerA_central"/>
</dbReference>
<evidence type="ECO:0000256" key="3">
    <source>
        <dbReference type="ARBA" id="ARBA00048954"/>
    </source>
</evidence>
<dbReference type="OMA" id="HHCAILA"/>
<protein>
    <submittedName>
        <fullName evidence="7">ATP-binding protein</fullName>
    </submittedName>
</protein>
<evidence type="ECO:0000256" key="4">
    <source>
        <dbReference type="ARBA" id="ARBA00048988"/>
    </source>
</evidence>
<dbReference type="InterPro" id="IPR008571">
    <property type="entry name" value="HerA-like"/>
</dbReference>
<comment type="catalytic activity">
    <reaction evidence="4">
        <text>ATP + H2O = ADP + phosphate + H(+)</text>
        <dbReference type="Rhea" id="RHEA:13065"/>
        <dbReference type="ChEBI" id="CHEBI:15377"/>
        <dbReference type="ChEBI" id="CHEBI:15378"/>
        <dbReference type="ChEBI" id="CHEBI:30616"/>
        <dbReference type="ChEBI" id="CHEBI:43474"/>
        <dbReference type="ChEBI" id="CHEBI:456216"/>
        <dbReference type="EC" id="5.6.2.4"/>
    </reaction>
</comment>
<evidence type="ECO:0000259" key="6">
    <source>
        <dbReference type="Pfam" id="PF09378"/>
    </source>
</evidence>
<evidence type="ECO:0000256" key="1">
    <source>
        <dbReference type="ARBA" id="ARBA00007816"/>
    </source>
</evidence>
<reference evidence="7" key="1">
    <citation type="journal article" date="2020" name="bioRxiv">
        <title>A rank-normalized archaeal taxonomy based on genome phylogeny resolves widespread incomplete and uneven classifications.</title>
        <authorList>
            <person name="Rinke C."/>
            <person name="Chuvochina M."/>
            <person name="Mussig A.J."/>
            <person name="Chaumeil P.-A."/>
            <person name="Waite D.W."/>
            <person name="Whitman W.B."/>
            <person name="Parks D.H."/>
            <person name="Hugenholtz P."/>
        </authorList>
    </citation>
    <scope>NUCLEOTIDE SEQUENCE</scope>
    <source>
        <strain evidence="7">UBA8849</strain>
    </source>
</reference>
<dbReference type="InterPro" id="IPR018538">
    <property type="entry name" value="HerA_barrel_dom"/>
</dbReference>
<dbReference type="PANTHER" id="PTHR42957:SF1">
    <property type="entry name" value="HELICASE MJ1565-RELATED"/>
    <property type="match status" value="1"/>
</dbReference>
<comment type="catalytic activity">
    <reaction evidence="2">
        <text>Couples ATP hydrolysis with the unwinding of duplex DNA by translocating in the 3'-5' direction.</text>
        <dbReference type="EC" id="5.6.2.4"/>
    </reaction>
</comment>
<dbReference type="EMBL" id="DUJR01000028">
    <property type="protein sequence ID" value="HII60051.1"/>
    <property type="molecule type" value="Genomic_DNA"/>
</dbReference>